<sequence>MLNIVIKNNNQFFNLGLHFILQGLFPEYALSTQCAASLNQRIVQDADVVVLDLCRGAEFVCHPELLNRKPGLLIGLVARRNRRGRAALPLCLKEIVFVGRDEKISQVMAKIKLSWILPPPSAEEKSVLRCERCPQRKLSPQQRIIAAAIYQGLTVNAIARKLSLCNKTVFAHKRQIMSKFHLRNDLDLLLLLRYLNSAKGHG</sequence>
<accession>A0A285B2W7</accession>
<dbReference type="EMBL" id="FZTC01000019">
    <property type="protein sequence ID" value="SNU35309.1"/>
    <property type="molecule type" value="Genomic_DNA"/>
</dbReference>
<organism evidence="3 4">
    <name type="scientific">Klebsiella grimontii</name>
    <dbReference type="NCBI Taxonomy" id="2058152"/>
    <lineage>
        <taxon>Bacteria</taxon>
        <taxon>Pseudomonadati</taxon>
        <taxon>Pseudomonadota</taxon>
        <taxon>Gammaproteobacteria</taxon>
        <taxon>Enterobacterales</taxon>
        <taxon>Enterobacteriaceae</taxon>
        <taxon>Klebsiella/Raoultella group</taxon>
        <taxon>Klebsiella</taxon>
    </lineage>
</organism>
<evidence type="ECO:0000259" key="2">
    <source>
        <dbReference type="PROSITE" id="PS50043"/>
    </source>
</evidence>
<dbReference type="Pfam" id="PF00196">
    <property type="entry name" value="GerE"/>
    <property type="match status" value="1"/>
</dbReference>
<dbReference type="AlphaFoldDB" id="A0A285B2W7"/>
<dbReference type="Gene3D" id="1.10.10.10">
    <property type="entry name" value="Winged helix-like DNA-binding domain superfamily/Winged helix DNA-binding domain"/>
    <property type="match status" value="1"/>
</dbReference>
<dbReference type="SMART" id="SM00421">
    <property type="entry name" value="HTH_LUXR"/>
    <property type="match status" value="1"/>
</dbReference>
<dbReference type="PRINTS" id="PR00038">
    <property type="entry name" value="HTHLUXR"/>
</dbReference>
<dbReference type="GO" id="GO:0003677">
    <property type="term" value="F:DNA binding"/>
    <property type="evidence" value="ECO:0007669"/>
    <property type="project" value="UniProtKB-KW"/>
</dbReference>
<dbReference type="InterPro" id="IPR016032">
    <property type="entry name" value="Sig_transdc_resp-reg_C-effctor"/>
</dbReference>
<protein>
    <submittedName>
        <fullName evidence="3">LuxR family transcriptional regulator</fullName>
    </submittedName>
</protein>
<evidence type="ECO:0000256" key="1">
    <source>
        <dbReference type="ARBA" id="ARBA00023125"/>
    </source>
</evidence>
<dbReference type="Proteomes" id="UP000220639">
    <property type="component" value="Unassembled WGS sequence"/>
</dbReference>
<proteinExistence type="predicted"/>
<gene>
    <name evidence="3" type="ORF">KOSB73_260033</name>
</gene>
<dbReference type="SUPFAM" id="SSF46894">
    <property type="entry name" value="C-terminal effector domain of the bipartite response regulators"/>
    <property type="match status" value="1"/>
</dbReference>
<feature type="domain" description="HTH luxR-type" evidence="2">
    <location>
        <begin position="131"/>
        <end position="196"/>
    </location>
</feature>
<evidence type="ECO:0000313" key="4">
    <source>
        <dbReference type="Proteomes" id="UP000220639"/>
    </source>
</evidence>
<reference evidence="4" key="1">
    <citation type="submission" date="2017-08" db="EMBL/GenBank/DDBJ databases">
        <authorList>
            <person name="Brisse S."/>
        </authorList>
    </citation>
    <scope>NUCLEOTIDE SEQUENCE [LARGE SCALE GENOMIC DNA]</scope>
    <source>
        <strain evidence="4">06D021</strain>
    </source>
</reference>
<name>A0A285B2W7_9ENTR</name>
<dbReference type="InterPro" id="IPR000792">
    <property type="entry name" value="Tscrpt_reg_LuxR_C"/>
</dbReference>
<dbReference type="CDD" id="cd06170">
    <property type="entry name" value="LuxR_C_like"/>
    <property type="match status" value="1"/>
</dbReference>
<dbReference type="RefSeq" id="WP_098140797.1">
    <property type="nucleotide sequence ID" value="NZ_CBCSJA010000026.1"/>
</dbReference>
<dbReference type="InterPro" id="IPR036388">
    <property type="entry name" value="WH-like_DNA-bd_sf"/>
</dbReference>
<keyword evidence="1" id="KW-0238">DNA-binding</keyword>
<dbReference type="GO" id="GO:0006355">
    <property type="term" value="P:regulation of DNA-templated transcription"/>
    <property type="evidence" value="ECO:0007669"/>
    <property type="project" value="InterPro"/>
</dbReference>
<dbReference type="PROSITE" id="PS50043">
    <property type="entry name" value="HTH_LUXR_2"/>
    <property type="match status" value="1"/>
</dbReference>
<evidence type="ECO:0000313" key="3">
    <source>
        <dbReference type="EMBL" id="SNU35309.1"/>
    </source>
</evidence>